<dbReference type="Proteomes" id="UP000615026">
    <property type="component" value="Unassembled WGS sequence"/>
</dbReference>
<comment type="caution">
    <text evidence="1">The sequence shown here is derived from an EMBL/GenBank/DDBJ whole genome shotgun (WGS) entry which is preliminary data.</text>
</comment>
<keyword evidence="2" id="KW-1185">Reference proteome</keyword>
<dbReference type="AlphaFoldDB" id="A0A929FBH3"/>
<organism evidence="1 2">
    <name type="scientific">Leptolyngbya cf. ectocarpi LEGE 11479</name>
    <dbReference type="NCBI Taxonomy" id="1828722"/>
    <lineage>
        <taxon>Bacteria</taxon>
        <taxon>Bacillati</taxon>
        <taxon>Cyanobacteriota</taxon>
        <taxon>Cyanophyceae</taxon>
        <taxon>Leptolyngbyales</taxon>
        <taxon>Leptolyngbyaceae</taxon>
        <taxon>Leptolyngbya group</taxon>
        <taxon>Leptolyngbya</taxon>
    </lineage>
</organism>
<dbReference type="RefSeq" id="WP_193994915.1">
    <property type="nucleotide sequence ID" value="NZ_JADEXP010000222.1"/>
</dbReference>
<protein>
    <recommendedName>
        <fullName evidence="3">SHOCT domain-containing protein</fullName>
    </recommendedName>
</protein>
<proteinExistence type="predicted"/>
<name>A0A929FBH3_LEPEC</name>
<evidence type="ECO:0000313" key="2">
    <source>
        <dbReference type="Proteomes" id="UP000615026"/>
    </source>
</evidence>
<evidence type="ECO:0000313" key="1">
    <source>
        <dbReference type="EMBL" id="MBE9068994.1"/>
    </source>
</evidence>
<sequence length="136" mass="14858">MYEPQTDHKKNRKIAAALAIMGALQPTPVPVAGIHKFYTGQYGWGLVYLLLGGTQVPRIASAAEGVWYLMEPHLQKLWGHLAAPVGATSGAAGSMVGETVDAVASSLREIEQLRQEGLLSEYEFEQKRRSLLEQIP</sequence>
<reference evidence="1" key="1">
    <citation type="submission" date="2020-10" db="EMBL/GenBank/DDBJ databases">
        <authorList>
            <person name="Castelo-Branco R."/>
            <person name="Eusebio N."/>
            <person name="Adriana R."/>
            <person name="Vieira A."/>
            <person name="Brugerolle De Fraissinette N."/>
            <person name="Rezende De Castro R."/>
            <person name="Schneider M.P."/>
            <person name="Vasconcelos V."/>
            <person name="Leao P.N."/>
        </authorList>
    </citation>
    <scope>NUCLEOTIDE SEQUENCE</scope>
    <source>
        <strain evidence="1">LEGE 11479</strain>
    </source>
</reference>
<dbReference type="EMBL" id="JADEXP010000222">
    <property type="protein sequence ID" value="MBE9068994.1"/>
    <property type="molecule type" value="Genomic_DNA"/>
</dbReference>
<accession>A0A929FBH3</accession>
<evidence type="ECO:0008006" key="3">
    <source>
        <dbReference type="Google" id="ProtNLM"/>
    </source>
</evidence>
<gene>
    <name evidence="1" type="ORF">IQ260_20325</name>
</gene>